<protein>
    <submittedName>
        <fullName evidence="4">Glycosyltransferase family 2 protein</fullName>
    </submittedName>
</protein>
<feature type="domain" description="Glycosyltransferase 2-like" evidence="2">
    <location>
        <begin position="263"/>
        <end position="385"/>
    </location>
</feature>
<dbReference type="EMBL" id="JBHLWE010000061">
    <property type="protein sequence ID" value="MFC0342492.1"/>
    <property type="molecule type" value="Genomic_DNA"/>
</dbReference>
<dbReference type="RefSeq" id="WP_377700105.1">
    <property type="nucleotide sequence ID" value="NZ_JBHLWE010000061.1"/>
</dbReference>
<dbReference type="PANTHER" id="PTHR43685">
    <property type="entry name" value="GLYCOSYLTRANSFERASE"/>
    <property type="match status" value="1"/>
</dbReference>
<keyword evidence="5" id="KW-1185">Reference proteome</keyword>
<dbReference type="CDD" id="cd00761">
    <property type="entry name" value="Glyco_tranf_GTA_type"/>
    <property type="match status" value="1"/>
</dbReference>
<dbReference type="InterPro" id="IPR029044">
    <property type="entry name" value="Nucleotide-diphossugar_trans"/>
</dbReference>
<dbReference type="InterPro" id="IPR050834">
    <property type="entry name" value="Glycosyltransf_2"/>
</dbReference>
<dbReference type="Gene3D" id="3.90.550.10">
    <property type="entry name" value="Spore Coat Polysaccharide Biosynthesis Protein SpsA, Chain A"/>
    <property type="match status" value="2"/>
</dbReference>
<evidence type="ECO:0000259" key="2">
    <source>
        <dbReference type="Pfam" id="PF00535"/>
    </source>
</evidence>
<dbReference type="Pfam" id="PF00535">
    <property type="entry name" value="Glycos_transf_2"/>
    <property type="match status" value="2"/>
</dbReference>
<dbReference type="Pfam" id="PF02709">
    <property type="entry name" value="Glyco_transf_7C"/>
    <property type="match status" value="1"/>
</dbReference>
<evidence type="ECO:0000256" key="1">
    <source>
        <dbReference type="ARBA" id="ARBA00022679"/>
    </source>
</evidence>
<accession>A0ABV6I8I0</accession>
<evidence type="ECO:0000313" key="5">
    <source>
        <dbReference type="Proteomes" id="UP001589799"/>
    </source>
</evidence>
<comment type="caution">
    <text evidence="4">The sequence shown here is derived from an EMBL/GenBank/DDBJ whole genome shotgun (WGS) entry which is preliminary data.</text>
</comment>
<proteinExistence type="predicted"/>
<organism evidence="4 5">
    <name type="scientific">Paracoccus niistensis</name>
    <dbReference type="NCBI Taxonomy" id="632935"/>
    <lineage>
        <taxon>Bacteria</taxon>
        <taxon>Pseudomonadati</taxon>
        <taxon>Pseudomonadota</taxon>
        <taxon>Alphaproteobacteria</taxon>
        <taxon>Rhodobacterales</taxon>
        <taxon>Paracoccaceae</taxon>
        <taxon>Paracoccus</taxon>
    </lineage>
</organism>
<dbReference type="SUPFAM" id="SSF53448">
    <property type="entry name" value="Nucleotide-diphospho-sugar transferases"/>
    <property type="match status" value="2"/>
</dbReference>
<evidence type="ECO:0000259" key="3">
    <source>
        <dbReference type="Pfam" id="PF02709"/>
    </source>
</evidence>
<dbReference type="Proteomes" id="UP001589799">
    <property type="component" value="Unassembled WGS sequence"/>
</dbReference>
<sequence length="572" mass="64133">MKKISVVIGFRDWGLDRLLTNVRLHLAHCVDHDIEVIVSDYGSNNSDMIRAAVKQVGGIVVRTESSHLNWNRSAALNAGIAVASGDVIITTDADIFFSPESYRAVVEKTTANPDALYLIQCRDLPKSLDVDAVNKIIRDHGRIDFSQVHDVSTLRPRWGMGGMAAFTRAAFDRLNGYEERMELWGKEDTDFAKRFHLNRMPRRWISQRDVGIYHIWHESSQKKANETDEGRALLAENQRILDHDHTPMRNRHKVFGSTVPPVSIIIPTYNRAKFLRSCLESVKRQSFSNFEVIVVENGGTREAEPIVGSMRDHRFRYLFTPKKGAAAARNIGIDNAVGRYVVIMDDDDLMVSTRVEDHLSAINGGTAHGSYGGWIDFDDESGEIIALNPGKQHSMAAMFATGKVIVHAGLMVEKNIFQVFRYDETRNAGIDYALLLRLTFLGLQLTHTGRFALLRRMHGSNMTSTLSAEQKESAVHGISELKAAISEAAQDDLRRRGRNTPFLECSNKASALLELRNARRVEAEIASLIASGALSPRFDAEQYVARYPDVTLSGMDPLHHYIRYGLILGRTM</sequence>
<dbReference type="InterPro" id="IPR027791">
    <property type="entry name" value="Galactosyl_T_C"/>
</dbReference>
<name>A0ABV6I8I0_9RHOB</name>
<keyword evidence="1" id="KW-0808">Transferase</keyword>
<reference evidence="4 5" key="1">
    <citation type="submission" date="2024-09" db="EMBL/GenBank/DDBJ databases">
        <authorList>
            <person name="Sun Q."/>
            <person name="Mori K."/>
        </authorList>
    </citation>
    <scope>NUCLEOTIDE SEQUENCE [LARGE SCALE GENOMIC DNA]</scope>
    <source>
        <strain evidence="4 5">KCTC 22789</strain>
    </source>
</reference>
<evidence type="ECO:0000313" key="4">
    <source>
        <dbReference type="EMBL" id="MFC0342492.1"/>
    </source>
</evidence>
<feature type="domain" description="Galactosyltransferase C-terminal" evidence="3">
    <location>
        <begin position="160"/>
        <end position="207"/>
    </location>
</feature>
<dbReference type="InterPro" id="IPR001173">
    <property type="entry name" value="Glyco_trans_2-like"/>
</dbReference>
<dbReference type="PANTHER" id="PTHR43685:SF2">
    <property type="entry name" value="GLYCOSYLTRANSFERASE 2-LIKE DOMAIN-CONTAINING PROTEIN"/>
    <property type="match status" value="1"/>
</dbReference>
<gene>
    <name evidence="4" type="ORF">ACFFII_17215</name>
</gene>
<feature type="domain" description="Glycosyltransferase 2-like" evidence="2">
    <location>
        <begin position="32"/>
        <end position="122"/>
    </location>
</feature>